<accession>A0A2T2NV84</accession>
<organism evidence="2 3">
    <name type="scientific">Corynespora cassiicola Philippines</name>
    <dbReference type="NCBI Taxonomy" id="1448308"/>
    <lineage>
        <taxon>Eukaryota</taxon>
        <taxon>Fungi</taxon>
        <taxon>Dikarya</taxon>
        <taxon>Ascomycota</taxon>
        <taxon>Pezizomycotina</taxon>
        <taxon>Dothideomycetes</taxon>
        <taxon>Pleosporomycetidae</taxon>
        <taxon>Pleosporales</taxon>
        <taxon>Corynesporascaceae</taxon>
        <taxon>Corynespora</taxon>
    </lineage>
</organism>
<evidence type="ECO:0000313" key="3">
    <source>
        <dbReference type="Proteomes" id="UP000240883"/>
    </source>
</evidence>
<dbReference type="EMBL" id="KZ678133">
    <property type="protein sequence ID" value="PSN69279.1"/>
    <property type="molecule type" value="Genomic_DNA"/>
</dbReference>
<keyword evidence="1" id="KW-0812">Transmembrane</keyword>
<reference evidence="2 3" key="1">
    <citation type="journal article" date="2018" name="Front. Microbiol.">
        <title>Genome-Wide Analysis of Corynespora cassiicola Leaf Fall Disease Putative Effectors.</title>
        <authorList>
            <person name="Lopez D."/>
            <person name="Ribeiro S."/>
            <person name="Label P."/>
            <person name="Fumanal B."/>
            <person name="Venisse J.S."/>
            <person name="Kohler A."/>
            <person name="de Oliveira R.R."/>
            <person name="Labutti K."/>
            <person name="Lipzen A."/>
            <person name="Lail K."/>
            <person name="Bauer D."/>
            <person name="Ohm R.A."/>
            <person name="Barry K.W."/>
            <person name="Spatafora J."/>
            <person name="Grigoriev I.V."/>
            <person name="Martin F.M."/>
            <person name="Pujade-Renaud V."/>
        </authorList>
    </citation>
    <scope>NUCLEOTIDE SEQUENCE [LARGE SCALE GENOMIC DNA]</scope>
    <source>
        <strain evidence="2 3">Philippines</strain>
    </source>
</reference>
<keyword evidence="3" id="KW-1185">Reference proteome</keyword>
<evidence type="ECO:0000256" key="1">
    <source>
        <dbReference type="SAM" id="Phobius"/>
    </source>
</evidence>
<dbReference type="Proteomes" id="UP000240883">
    <property type="component" value="Unassembled WGS sequence"/>
</dbReference>
<dbReference type="AlphaFoldDB" id="A0A2T2NV84"/>
<keyword evidence="1" id="KW-0472">Membrane</keyword>
<sequence>MATSMHLSTSSILRLWFWGKPYRSAFKSFTMLMLLVLMCIATFPTIQYQWSDATVYDMGLYTGPDACWGLVEQKGLHWDRAGKPDRLTPQGVFAYIMLIVTYL</sequence>
<feature type="transmembrane region" description="Helical" evidence="1">
    <location>
        <begin position="29"/>
        <end position="50"/>
    </location>
</feature>
<gene>
    <name evidence="2" type="ORF">BS50DRAFT_633057</name>
</gene>
<dbReference type="OrthoDB" id="5427664at2759"/>
<name>A0A2T2NV84_CORCC</name>
<evidence type="ECO:0000313" key="2">
    <source>
        <dbReference type="EMBL" id="PSN69279.1"/>
    </source>
</evidence>
<proteinExistence type="predicted"/>
<keyword evidence="1" id="KW-1133">Transmembrane helix</keyword>
<protein>
    <submittedName>
        <fullName evidence="2">Uncharacterized protein</fullName>
    </submittedName>
</protein>